<reference evidence="1" key="1">
    <citation type="submission" date="2021-02" db="EMBL/GenBank/DDBJ databases">
        <authorList>
            <person name="Bekaert M."/>
        </authorList>
    </citation>
    <scope>NUCLEOTIDE SEQUENCE</scope>
    <source>
        <strain evidence="1">IoA-00</strain>
    </source>
</reference>
<proteinExistence type="predicted"/>
<name>A0A7R8H315_LEPSM</name>
<protein>
    <submittedName>
        <fullName evidence="1">(salmon louse) hypothetical protein</fullName>
    </submittedName>
</protein>
<sequence length="307" mass="34807">MEHFDLGQHQRPNNMESYCQDHPCSAANPLESSPLEDIMEFSLRIKSDESFPAHPEEYIIIKKYQDGIIYFLTTLSIMLLTSKVRAWSDKTIKKPLQLRLAWGTSVYQMLISHGNPPYCNEPALEYNVGDVIFVLVGVKTRWKQVGAYHFTGSSFDKKDVALAVKEIAIAAHKSGIFSIVPHLLKNVCNHLNNGQDITLAADIVSTYKLPSSMISLQPFQDLILFQRDRELKLQPRLSIKSINLGNFEKMKVVFASDLLSPTIGSAIRFLVYNFDSPESYLTVAWFSEQVGHWFDRVTSRNFGTAPT</sequence>
<gene>
    <name evidence="1" type="ORF">LSAA_5652</name>
</gene>
<dbReference type="EMBL" id="HG994593">
    <property type="protein sequence ID" value="CAF2837150.1"/>
    <property type="molecule type" value="Genomic_DNA"/>
</dbReference>
<dbReference type="Proteomes" id="UP000675881">
    <property type="component" value="Chromosome 14"/>
</dbReference>
<keyword evidence="2" id="KW-1185">Reference proteome</keyword>
<evidence type="ECO:0000313" key="2">
    <source>
        <dbReference type="Proteomes" id="UP000675881"/>
    </source>
</evidence>
<evidence type="ECO:0000313" key="1">
    <source>
        <dbReference type="EMBL" id="CAF2837150.1"/>
    </source>
</evidence>
<dbReference type="AlphaFoldDB" id="A0A7R8H315"/>
<dbReference type="OrthoDB" id="6759522at2759"/>
<organism evidence="1 2">
    <name type="scientific">Lepeophtheirus salmonis</name>
    <name type="common">Salmon louse</name>
    <name type="synonym">Caligus salmonis</name>
    <dbReference type="NCBI Taxonomy" id="72036"/>
    <lineage>
        <taxon>Eukaryota</taxon>
        <taxon>Metazoa</taxon>
        <taxon>Ecdysozoa</taxon>
        <taxon>Arthropoda</taxon>
        <taxon>Crustacea</taxon>
        <taxon>Multicrustacea</taxon>
        <taxon>Hexanauplia</taxon>
        <taxon>Copepoda</taxon>
        <taxon>Siphonostomatoida</taxon>
        <taxon>Caligidae</taxon>
        <taxon>Lepeophtheirus</taxon>
    </lineage>
</organism>
<accession>A0A7R8H315</accession>